<protein>
    <submittedName>
        <fullName evidence="2">Uncharacterized protein</fullName>
    </submittedName>
</protein>
<dbReference type="Proteomes" id="UP001355298">
    <property type="component" value="Unassembled WGS sequence"/>
</dbReference>
<reference evidence="2 3" key="1">
    <citation type="submission" date="2024-01" db="EMBL/GenBank/DDBJ databases">
        <title>The strains designed SYSU M86414 and SYSU M84420 isolated from the marine sediment in San Sha City (Hainan Province, China).</title>
        <authorList>
            <person name="Guo D."/>
        </authorList>
    </citation>
    <scope>NUCLEOTIDE SEQUENCE [LARGE SCALE GENOMIC DNA]</scope>
    <source>
        <strain evidence="2 3">SYSU M84420</strain>
    </source>
</reference>
<comment type="caution">
    <text evidence="2">The sequence shown here is derived from an EMBL/GenBank/DDBJ whole genome shotgun (WGS) entry which is preliminary data.</text>
</comment>
<dbReference type="EMBL" id="JAYMGW010000003">
    <property type="protein sequence ID" value="MEC4264684.1"/>
    <property type="molecule type" value="Genomic_DNA"/>
</dbReference>
<keyword evidence="1" id="KW-0472">Membrane</keyword>
<accession>A0ABU6INR3</accession>
<evidence type="ECO:0000256" key="1">
    <source>
        <dbReference type="SAM" id="Phobius"/>
    </source>
</evidence>
<evidence type="ECO:0000313" key="3">
    <source>
        <dbReference type="Proteomes" id="UP001355298"/>
    </source>
</evidence>
<keyword evidence="3" id="KW-1185">Reference proteome</keyword>
<feature type="transmembrane region" description="Helical" evidence="1">
    <location>
        <begin position="41"/>
        <end position="58"/>
    </location>
</feature>
<keyword evidence="1" id="KW-0812">Transmembrane</keyword>
<proteinExistence type="predicted"/>
<dbReference type="RefSeq" id="WP_326277620.1">
    <property type="nucleotide sequence ID" value="NZ_JAYKYV010000003.1"/>
</dbReference>
<keyword evidence="1" id="KW-1133">Transmembrane helix</keyword>
<organism evidence="2 3">
    <name type="scientific">Flagellimonas halotolerans</name>
    <dbReference type="NCBI Taxonomy" id="3112164"/>
    <lineage>
        <taxon>Bacteria</taxon>
        <taxon>Pseudomonadati</taxon>
        <taxon>Bacteroidota</taxon>
        <taxon>Flavobacteriia</taxon>
        <taxon>Flavobacteriales</taxon>
        <taxon>Flavobacteriaceae</taxon>
        <taxon>Flagellimonas</taxon>
    </lineage>
</organism>
<evidence type="ECO:0000313" key="2">
    <source>
        <dbReference type="EMBL" id="MEC4264684.1"/>
    </source>
</evidence>
<gene>
    <name evidence="2" type="ORF">VOP03_04930</name>
</gene>
<name>A0ABU6INR3_9FLAO</name>
<sequence length="208" mass="23656">MDLLPTFLVDGFNWTIKMMNSVIGWVAHQEGFIVKNIPFDSIQLILGYLIIIALVMFLSRPKWRVALVLFGGVIILQSWNIWNRAQLHKKEVVLLAHRSRNTVLLHQLGDSLSIIISDSSNIGSIANNYSIAKRIQKIDTSKIKNSYRLGDKNLFVVDSLGILPLEENPNYVLLIQSPKINLDRFLDSIRPKTIFADGSNYPSLINIW</sequence>
<feature type="transmembrane region" description="Helical" evidence="1">
    <location>
        <begin position="65"/>
        <end position="82"/>
    </location>
</feature>